<sequence>MNGIRTFTITYHTYYDNFCQRYKNILMVNIEPPGPLRRHVRLLRLPRLSRNQQYNNFMGCGLAIYNTLLDPFLTSKYGLDLMTPNEIPYLITFLESNGYQIDTQITNMLNQSEIKLTDRKNVFTVTYFGNEKPNIVYIR</sequence>
<accession>A0A6C0KSH4</accession>
<evidence type="ECO:0000313" key="1">
    <source>
        <dbReference type="EMBL" id="QHU19288.1"/>
    </source>
</evidence>
<proteinExistence type="predicted"/>
<dbReference type="EMBL" id="MN740947">
    <property type="protein sequence ID" value="QHU19288.1"/>
    <property type="molecule type" value="Genomic_DNA"/>
</dbReference>
<organism evidence="1">
    <name type="scientific">viral metagenome</name>
    <dbReference type="NCBI Taxonomy" id="1070528"/>
    <lineage>
        <taxon>unclassified sequences</taxon>
        <taxon>metagenomes</taxon>
        <taxon>organismal metagenomes</taxon>
    </lineage>
</organism>
<protein>
    <submittedName>
        <fullName evidence="1">Uncharacterized protein</fullName>
    </submittedName>
</protein>
<dbReference type="AlphaFoldDB" id="A0A6C0KSH4"/>
<name>A0A6C0KSH4_9ZZZZ</name>
<reference evidence="1" key="1">
    <citation type="journal article" date="2020" name="Nature">
        <title>Giant virus diversity and host interactions through global metagenomics.</title>
        <authorList>
            <person name="Schulz F."/>
            <person name="Roux S."/>
            <person name="Paez-Espino D."/>
            <person name="Jungbluth S."/>
            <person name="Walsh D.A."/>
            <person name="Denef V.J."/>
            <person name="McMahon K.D."/>
            <person name="Konstantinidis K.T."/>
            <person name="Eloe-Fadrosh E.A."/>
            <person name="Kyrpides N.C."/>
            <person name="Woyke T."/>
        </authorList>
    </citation>
    <scope>NUCLEOTIDE SEQUENCE</scope>
    <source>
        <strain evidence="1">GVMAG-S-3300013014-104</strain>
    </source>
</reference>